<evidence type="ECO:0000313" key="2">
    <source>
        <dbReference type="Proteomes" id="UP000001568"/>
    </source>
</evidence>
<dbReference type="OrthoDB" id="496066at2759"/>
<dbReference type="GeneID" id="5006753"/>
<keyword evidence="2" id="KW-1185">Reference proteome</keyword>
<dbReference type="KEGG" id="olu:OSTLU_29451"/>
<dbReference type="InterPro" id="IPR029063">
    <property type="entry name" value="SAM-dependent_MTases_sf"/>
</dbReference>
<dbReference type="SUPFAM" id="SSF53335">
    <property type="entry name" value="S-adenosyl-L-methionine-dependent methyltransferases"/>
    <property type="match status" value="1"/>
</dbReference>
<dbReference type="PANTHER" id="PTHR39444:SF3">
    <property type="entry name" value="SITE-SPECIFIC DNA-METHYLTRANSFERASE (ADENINE-SPECIFIC)"/>
    <property type="match status" value="1"/>
</dbReference>
<dbReference type="Gramene" id="ABP00853">
    <property type="protein sequence ID" value="ABP00853"/>
    <property type="gene ID" value="OSTLU_29451"/>
</dbReference>
<reference evidence="1 2" key="1">
    <citation type="journal article" date="2007" name="Proc. Natl. Acad. Sci. U.S.A.">
        <title>The tiny eukaryote Ostreococcus provides genomic insights into the paradox of plankton speciation.</title>
        <authorList>
            <person name="Palenik B."/>
            <person name="Grimwood J."/>
            <person name="Aerts A."/>
            <person name="Rouze P."/>
            <person name="Salamov A."/>
            <person name="Putnam N."/>
            <person name="Dupont C."/>
            <person name="Jorgensen R."/>
            <person name="Derelle E."/>
            <person name="Rombauts S."/>
            <person name="Zhou K."/>
            <person name="Otillar R."/>
            <person name="Merchant S.S."/>
            <person name="Podell S."/>
            <person name="Gaasterland T."/>
            <person name="Napoli C."/>
            <person name="Gendler K."/>
            <person name="Manuell A."/>
            <person name="Tai V."/>
            <person name="Vallon O."/>
            <person name="Piganeau G."/>
            <person name="Jancek S."/>
            <person name="Heijde M."/>
            <person name="Jabbari K."/>
            <person name="Bowler C."/>
            <person name="Lohr M."/>
            <person name="Robbens S."/>
            <person name="Werner G."/>
            <person name="Dubchak I."/>
            <person name="Pazour G.J."/>
            <person name="Ren Q."/>
            <person name="Paulsen I."/>
            <person name="Delwiche C."/>
            <person name="Schmutz J."/>
            <person name="Rokhsar D."/>
            <person name="Van de Peer Y."/>
            <person name="Moreau H."/>
            <person name="Grigoriev I.V."/>
        </authorList>
    </citation>
    <scope>NUCLEOTIDE SEQUENCE [LARGE SCALE GENOMIC DNA]</scope>
    <source>
        <strain evidence="1 2">CCE9901</strain>
    </source>
</reference>
<organism evidence="1 2">
    <name type="scientific">Ostreococcus lucimarinus (strain CCE9901)</name>
    <dbReference type="NCBI Taxonomy" id="436017"/>
    <lineage>
        <taxon>Eukaryota</taxon>
        <taxon>Viridiplantae</taxon>
        <taxon>Chlorophyta</taxon>
        <taxon>Mamiellophyceae</taxon>
        <taxon>Mamiellales</taxon>
        <taxon>Bathycoccaceae</taxon>
        <taxon>Ostreococcus</taxon>
    </lineage>
</organism>
<dbReference type="HOGENOM" id="CLU_102705_0_0_1"/>
<proteinExistence type="predicted"/>
<dbReference type="RefSeq" id="XP_001422536.1">
    <property type="nucleotide sequence ID" value="XM_001422499.1"/>
</dbReference>
<name>A4SB12_OSTLU</name>
<accession>A4SB12</accession>
<dbReference type="Proteomes" id="UP000001568">
    <property type="component" value="Chromosome 20"/>
</dbReference>
<protein>
    <submittedName>
        <fullName evidence="1">Uncharacterized protein</fullName>
    </submittedName>
</protein>
<sequence length="166" mass="19329">MSRADDEWATSERTWASLFGVLERNGYAKKKLWAPFVYDGDAGRRMRSAGFERVVHRRADFFERVRDGVFVRSLDAVVDNPPYTGKGMKERILKALRDAEVPFCLLLPLGVLHAAFVRDILEETHVQVIVPRKCYVFKKGGTEVPFKFLCWLCYKMELKRDLYFID</sequence>
<dbReference type="PANTHER" id="PTHR39444">
    <property type="entry name" value="SITE-SPECIFIC DNA-METHYLTRANSFERASE (ADENINE-SPECIFIC)"/>
    <property type="match status" value="1"/>
</dbReference>
<dbReference type="AlphaFoldDB" id="A4SB12"/>
<evidence type="ECO:0000313" key="1">
    <source>
        <dbReference type="EMBL" id="ABP00853.1"/>
    </source>
</evidence>
<dbReference type="EMBL" id="CP000600">
    <property type="protein sequence ID" value="ABP00853.1"/>
    <property type="molecule type" value="Genomic_DNA"/>
</dbReference>
<dbReference type="eggNOG" id="ENOG502S34D">
    <property type="taxonomic scope" value="Eukaryota"/>
</dbReference>
<gene>
    <name evidence="1" type="ORF">OSTLU_29451</name>
</gene>